<reference evidence="2 3" key="1">
    <citation type="submission" date="2018-06" db="EMBL/GenBank/DDBJ databases">
        <authorList>
            <consortium name="Pathogen Informatics"/>
            <person name="Doyle S."/>
        </authorList>
    </citation>
    <scope>NUCLEOTIDE SEQUENCE [LARGE SCALE GENOMIC DNA]</scope>
    <source>
        <strain evidence="2 3">NCTC11370</strain>
    </source>
</reference>
<dbReference type="SUPFAM" id="SSF51735">
    <property type="entry name" value="NAD(P)-binding Rossmann-fold domains"/>
    <property type="match status" value="1"/>
</dbReference>
<evidence type="ECO:0000259" key="1">
    <source>
        <dbReference type="Pfam" id="PF03435"/>
    </source>
</evidence>
<protein>
    <submittedName>
        <fullName evidence="2">Trans-acting enoyl reductase</fullName>
        <ecNumber evidence="2">1.3.1.-</ecNumber>
    </submittedName>
</protein>
<dbReference type="Gene3D" id="3.40.50.720">
    <property type="entry name" value="NAD(P)-binding Rossmann-like Domain"/>
    <property type="match status" value="1"/>
</dbReference>
<keyword evidence="3" id="KW-1185">Reference proteome</keyword>
<dbReference type="InterPro" id="IPR005097">
    <property type="entry name" value="Sacchrp_dh_NADP-bd"/>
</dbReference>
<feature type="domain" description="Saccharopine dehydrogenase NADP binding" evidence="1">
    <location>
        <begin position="6"/>
        <end position="124"/>
    </location>
</feature>
<dbReference type="PANTHER" id="PTHR43781:SF1">
    <property type="entry name" value="SACCHAROPINE DEHYDROGENASE"/>
    <property type="match status" value="1"/>
</dbReference>
<accession>A0A377GCD3</accession>
<dbReference type="EMBL" id="UGGT01000001">
    <property type="protein sequence ID" value="STO22452.1"/>
    <property type="molecule type" value="Genomic_DNA"/>
</dbReference>
<evidence type="ECO:0000313" key="2">
    <source>
        <dbReference type="EMBL" id="STO22452.1"/>
    </source>
</evidence>
<dbReference type="EC" id="1.3.1.-" evidence="2"/>
<dbReference type="Pfam" id="PF03435">
    <property type="entry name" value="Sacchrp_dh_NADP"/>
    <property type="match status" value="1"/>
</dbReference>
<dbReference type="Proteomes" id="UP000254554">
    <property type="component" value="Unassembled WGS sequence"/>
</dbReference>
<keyword evidence="2" id="KW-0560">Oxidoreductase</keyword>
<name>A0A377GCD3_9GAMM</name>
<dbReference type="OrthoDB" id="4420885at2"/>
<organism evidence="2 3">
    <name type="scientific">Fluoribacter dumoffii</name>
    <dbReference type="NCBI Taxonomy" id="463"/>
    <lineage>
        <taxon>Bacteria</taxon>
        <taxon>Pseudomonadati</taxon>
        <taxon>Pseudomonadota</taxon>
        <taxon>Gammaproteobacteria</taxon>
        <taxon>Legionellales</taxon>
        <taxon>Legionellaceae</taxon>
        <taxon>Fluoribacter</taxon>
    </lineage>
</organism>
<dbReference type="InterPro" id="IPR036291">
    <property type="entry name" value="NAD(P)-bd_dom_sf"/>
</dbReference>
<evidence type="ECO:0000313" key="3">
    <source>
        <dbReference type="Proteomes" id="UP000254554"/>
    </source>
</evidence>
<dbReference type="GO" id="GO:0016491">
    <property type="term" value="F:oxidoreductase activity"/>
    <property type="evidence" value="ECO:0007669"/>
    <property type="project" value="UniProtKB-KW"/>
</dbReference>
<gene>
    <name evidence="2" type="ORF">NCTC11370_02539</name>
</gene>
<dbReference type="STRING" id="1094715.GCA_000236165_02384"/>
<sequence>MKKNFLIYGSYGYTGSLIAQLSLQHGLSPVLAGRNETKLKIQATALNLDYRVVDVNDLAQTKEALKDMVAVIHCAGPFKYTSKNMALACLAAKTHYLDITGEFKVIDQLMALNEQARRAGIMILPGCGFDVVPSDCLAAYLKRLLPDATQLILAIASFNKDADSSISHGTAKTMLEDIPEGTTIRNGGVLTKIPFCGKTRTFDFEISRRLCAAISWGDLSSAWWSTHIPNIETYMALPEQVIKYKRLINMFKGFLKWSLVKKYIIHKIELLPAGPDEEQRKNSIVKIYAEAINAKGIKIAALMTTPNGYTLTALSTLLIVKNVLSGNAPIGFQTPSSAFTEDLVMQIPEVSRVMLP</sequence>
<proteinExistence type="predicted"/>
<dbReference type="AlphaFoldDB" id="A0A377GCD3"/>
<dbReference type="PANTHER" id="PTHR43781">
    <property type="entry name" value="SACCHAROPINE DEHYDROGENASE"/>
    <property type="match status" value="1"/>
</dbReference>
<dbReference type="GeneID" id="93293300"/>
<dbReference type="RefSeq" id="WP_010654560.1">
    <property type="nucleotide sequence ID" value="NZ_UGGT01000001.1"/>
</dbReference>